<proteinExistence type="inferred from homology"/>
<dbReference type="Pfam" id="PF00004">
    <property type="entry name" value="AAA"/>
    <property type="match status" value="2"/>
</dbReference>
<dbReference type="GO" id="GO:0016887">
    <property type="term" value="F:ATP hydrolysis activity"/>
    <property type="evidence" value="ECO:0007669"/>
    <property type="project" value="InterPro"/>
</dbReference>
<evidence type="ECO:0000256" key="5">
    <source>
        <dbReference type="ARBA" id="ARBA00022792"/>
    </source>
</evidence>
<organism evidence="15">
    <name type="scientific">Kwoniella dejecticola CBS 10117</name>
    <dbReference type="NCBI Taxonomy" id="1296121"/>
    <lineage>
        <taxon>Eukaryota</taxon>
        <taxon>Fungi</taxon>
        <taxon>Dikarya</taxon>
        <taxon>Basidiomycota</taxon>
        <taxon>Agaricomycotina</taxon>
        <taxon>Tremellomycetes</taxon>
        <taxon>Tremellales</taxon>
        <taxon>Cryptococcaceae</taxon>
        <taxon>Kwoniella</taxon>
    </lineage>
</organism>
<keyword evidence="4" id="KW-0547">Nucleotide-binding</keyword>
<keyword evidence="6" id="KW-0378">Hydrolase</keyword>
<keyword evidence="5" id="KW-0999">Mitochondrion inner membrane</keyword>
<dbReference type="STRING" id="1296121.A0A1A6A1T3"/>
<dbReference type="InterPro" id="IPR003593">
    <property type="entry name" value="AAA+_ATPase"/>
</dbReference>
<evidence type="ECO:0000256" key="8">
    <source>
        <dbReference type="ARBA" id="ARBA00022989"/>
    </source>
</evidence>
<dbReference type="InterPro" id="IPR027417">
    <property type="entry name" value="P-loop_NTPase"/>
</dbReference>
<gene>
    <name evidence="15" type="ORF">I303_06297</name>
</gene>
<protein>
    <recommendedName>
        <fullName evidence="14">AAA+ ATPase domain-containing protein</fullName>
    </recommendedName>
</protein>
<dbReference type="PANTHER" id="PTHR23070">
    <property type="entry name" value="BCS1 AAA-TYPE ATPASE"/>
    <property type="match status" value="1"/>
</dbReference>
<evidence type="ECO:0000256" key="7">
    <source>
        <dbReference type="ARBA" id="ARBA00022840"/>
    </source>
</evidence>
<dbReference type="InterPro" id="IPR014851">
    <property type="entry name" value="BCS1_N"/>
</dbReference>
<dbReference type="SUPFAM" id="SSF52540">
    <property type="entry name" value="P-loop containing nucleoside triphosphate hydrolases"/>
    <property type="match status" value="1"/>
</dbReference>
<dbReference type="OrthoDB" id="2565024at2759"/>
<evidence type="ECO:0000256" key="3">
    <source>
        <dbReference type="ARBA" id="ARBA00022692"/>
    </source>
</evidence>
<dbReference type="InterPro" id="IPR003959">
    <property type="entry name" value="ATPase_AAA_core"/>
</dbReference>
<keyword evidence="8" id="KW-1133">Transmembrane helix</keyword>
<evidence type="ECO:0000313" key="15">
    <source>
        <dbReference type="EMBL" id="OBR84010.1"/>
    </source>
</evidence>
<name>A0A1A6A1T3_9TREE</name>
<feature type="region of interest" description="Disordered" evidence="12">
    <location>
        <begin position="408"/>
        <end position="429"/>
    </location>
</feature>
<comment type="subcellular location">
    <subcellularLocation>
        <location evidence="1">Mitochondrion inner membrane</location>
        <topology evidence="1">Single-pass membrane protein</topology>
    </subcellularLocation>
</comment>
<feature type="signal peptide" evidence="13">
    <location>
        <begin position="1"/>
        <end position="17"/>
    </location>
</feature>
<keyword evidence="7" id="KW-0067">ATP-binding</keyword>
<feature type="chain" id="PRO_5008342031" description="AAA+ ATPase domain-containing protein" evidence="13">
    <location>
        <begin position="18"/>
        <end position="718"/>
    </location>
</feature>
<dbReference type="GO" id="GO:0005524">
    <property type="term" value="F:ATP binding"/>
    <property type="evidence" value="ECO:0007669"/>
    <property type="project" value="UniProtKB-KW"/>
</dbReference>
<dbReference type="VEuPathDB" id="FungiDB:I303_06297"/>
<reference evidence="15" key="1">
    <citation type="submission" date="2013-07" db="EMBL/GenBank/DDBJ databases">
        <title>The Genome Sequence of Cryptococcus dejecticola CBS10117.</title>
        <authorList>
            <consortium name="The Broad Institute Genome Sequencing Platform"/>
            <person name="Cuomo C."/>
            <person name="Litvintseva A."/>
            <person name="Chen Y."/>
            <person name="Heitman J."/>
            <person name="Sun S."/>
            <person name="Springer D."/>
            <person name="Dromer F."/>
            <person name="Young S.K."/>
            <person name="Zeng Q."/>
            <person name="Gargeya S."/>
            <person name="Fitzgerald M."/>
            <person name="Abouelleil A."/>
            <person name="Alvarado L."/>
            <person name="Berlin A.M."/>
            <person name="Chapman S.B."/>
            <person name="Dewar J."/>
            <person name="Goldberg J."/>
            <person name="Griggs A."/>
            <person name="Gujja S."/>
            <person name="Hansen M."/>
            <person name="Howarth C."/>
            <person name="Imamovic A."/>
            <person name="Larimer J."/>
            <person name="McCowan C."/>
            <person name="Murphy C."/>
            <person name="Pearson M."/>
            <person name="Priest M."/>
            <person name="Roberts A."/>
            <person name="Saif S."/>
            <person name="Shea T."/>
            <person name="Sykes S."/>
            <person name="Wortman J."/>
            <person name="Nusbaum C."/>
            <person name="Birren B."/>
        </authorList>
    </citation>
    <scope>NUCLEOTIDE SEQUENCE [LARGE SCALE GENOMIC DNA]</scope>
    <source>
        <strain evidence="15">CBS 10117</strain>
    </source>
</reference>
<dbReference type="InterPro" id="IPR057495">
    <property type="entry name" value="AAA_lid_BCS1"/>
</dbReference>
<comment type="similarity">
    <text evidence="2">Belongs to the AAA ATPase family. BCS1 subfamily.</text>
</comment>
<evidence type="ECO:0000256" key="2">
    <source>
        <dbReference type="ARBA" id="ARBA00007448"/>
    </source>
</evidence>
<evidence type="ECO:0000256" key="12">
    <source>
        <dbReference type="SAM" id="MobiDB-lite"/>
    </source>
</evidence>
<keyword evidence="13" id="KW-0732">Signal</keyword>
<dbReference type="Pfam" id="PF25426">
    <property type="entry name" value="AAA_lid_BCS1"/>
    <property type="match status" value="1"/>
</dbReference>
<evidence type="ECO:0000256" key="6">
    <source>
        <dbReference type="ARBA" id="ARBA00022801"/>
    </source>
</evidence>
<dbReference type="SMART" id="SM00382">
    <property type="entry name" value="AAA"/>
    <property type="match status" value="1"/>
</dbReference>
<dbReference type="InterPro" id="IPR050747">
    <property type="entry name" value="Mitochondrial_chaperone_BCS1"/>
</dbReference>
<feature type="domain" description="AAA+ ATPase" evidence="14">
    <location>
        <begin position="335"/>
        <end position="505"/>
    </location>
</feature>
<keyword evidence="9" id="KW-0496">Mitochondrion</keyword>
<dbReference type="Gene3D" id="3.40.50.300">
    <property type="entry name" value="P-loop containing nucleotide triphosphate hydrolases"/>
    <property type="match status" value="1"/>
</dbReference>
<dbReference type="EMBL" id="KI894033">
    <property type="protein sequence ID" value="OBR84010.1"/>
    <property type="molecule type" value="Genomic_DNA"/>
</dbReference>
<evidence type="ECO:0000256" key="10">
    <source>
        <dbReference type="ARBA" id="ARBA00023136"/>
    </source>
</evidence>
<keyword evidence="10" id="KW-0472">Membrane</keyword>
<evidence type="ECO:0000256" key="9">
    <source>
        <dbReference type="ARBA" id="ARBA00023128"/>
    </source>
</evidence>
<dbReference type="PROSITE" id="PS00674">
    <property type="entry name" value="AAA"/>
    <property type="match status" value="1"/>
</dbReference>
<keyword evidence="3" id="KW-0812">Transmembrane</keyword>
<dbReference type="InterPro" id="IPR003960">
    <property type="entry name" value="ATPase_AAA_CS"/>
</dbReference>
<accession>A0A1A6A1T3</accession>
<evidence type="ECO:0000259" key="14">
    <source>
        <dbReference type="SMART" id="SM00382"/>
    </source>
</evidence>
<evidence type="ECO:0000256" key="11">
    <source>
        <dbReference type="ARBA" id="ARBA00048778"/>
    </source>
</evidence>
<sequence>MGIIIFFYRLLATLLGGFQKSPMFHDGIRVALAGMFFEFSRRFAHGLIGKLIDSIYLTAVISSNDEAYDWIQHYMNIQCPIVIDSLDTSNEKTMTQAENDEMYSLKTNLKEIFWPRGKAAPRHIIISSGFGSHRPGIPVPPWIDPRNAYGSCDSLDDGEAEEEREARLDIEPAIAEAFDLGITRYLKHKGRSIRIVIGEDETRVSMNNVQKKWLVMSWVFHSISFSYRACLISVQMSEERLTELQRLILRTFLGTHDTFTSLIQEARRQYMIQIPKRTISIFSPEPGNRWYRSASRPMRSWDSIILPPGVKEWLLTDTTEFLAERDYYEQRGVPHRRGYLLYGEPGSGKSSLISALAAKLKLDIYIINLGSRMMDDDTLNSLLQSCPSRCLLLMEDIDCAFKKRQSITHDEDKSQSGDDQSNEGDQDAMMSIKPKMLYRGRRMQHPGMGMGEPGSSVTLSGLLNALDGVASSEGRLLFCTTNWKDKIDPALSRNGRCDVWIEFTHATRAQAKDLFTHFYKNDNNPYPNSNSACSPSPLHNTGMAEERDLTAYDPSHLVSLADAFAEAIPLHKVSVSALQGYLIRHKRKPAEAAEGVKAWVDSGFGQGPTMFLKDGKMELKEIETSPTPSTSQTLNMPNGHMDTNTDDYGVDTQKAGMQLRSRKRASSKMDQIKGISVNGRGIENIPNGSIASGNDGLLRRAKTHFRALSKGKNGDDVQ</sequence>
<evidence type="ECO:0000256" key="13">
    <source>
        <dbReference type="SAM" id="SignalP"/>
    </source>
</evidence>
<dbReference type="AlphaFoldDB" id="A0A1A6A1T3"/>
<dbReference type="Pfam" id="PF08740">
    <property type="entry name" value="BCS1_N"/>
    <property type="match status" value="1"/>
</dbReference>
<evidence type="ECO:0000256" key="4">
    <source>
        <dbReference type="ARBA" id="ARBA00022741"/>
    </source>
</evidence>
<dbReference type="GO" id="GO:0005743">
    <property type="term" value="C:mitochondrial inner membrane"/>
    <property type="evidence" value="ECO:0007669"/>
    <property type="project" value="UniProtKB-SubCell"/>
</dbReference>
<comment type="catalytic activity">
    <reaction evidence="11">
        <text>ATP + H2O = ADP + phosphate + H(+)</text>
        <dbReference type="Rhea" id="RHEA:13065"/>
        <dbReference type="ChEBI" id="CHEBI:15377"/>
        <dbReference type="ChEBI" id="CHEBI:15378"/>
        <dbReference type="ChEBI" id="CHEBI:30616"/>
        <dbReference type="ChEBI" id="CHEBI:43474"/>
        <dbReference type="ChEBI" id="CHEBI:456216"/>
    </reaction>
    <physiologicalReaction direction="left-to-right" evidence="11">
        <dbReference type="Rhea" id="RHEA:13066"/>
    </physiologicalReaction>
</comment>
<evidence type="ECO:0000256" key="1">
    <source>
        <dbReference type="ARBA" id="ARBA00004434"/>
    </source>
</evidence>